<comment type="caution">
    <text evidence="3">The sequence shown here is derived from an EMBL/GenBank/DDBJ whole genome shotgun (WGS) entry which is preliminary data.</text>
</comment>
<gene>
    <name evidence="3" type="ORF">GCM10010269_48950</name>
</gene>
<sequence>MRKLRPSGRLRALSGLLAAGALIAGLTGTTAHATESTLRTAPAEIGIQFNPDGDAGQCGGTTGQQWSSNPDFTRPIRIDTDNRSGGCQLAFGIYDPDDTLAGLSLSYRFQASPGGDAGQCGNPGTYQMPIQRFRTFGPSVRIDTDNRAGWCNLAFTVSGRSDVVLDVQFYADGDGGQCVNALPAGQYQSAFAGAPVTVGIDADGRSGGCQLLLRLRRV</sequence>
<proteinExistence type="predicted"/>
<dbReference type="AlphaFoldDB" id="A0A918FZH1"/>
<name>A0A918FZH1_9ACTN</name>
<protein>
    <recommendedName>
        <fullName evidence="5">Secreted protein</fullName>
    </recommendedName>
</protein>
<dbReference type="Proteomes" id="UP000606194">
    <property type="component" value="Unassembled WGS sequence"/>
</dbReference>
<evidence type="ECO:0000313" key="4">
    <source>
        <dbReference type="Proteomes" id="UP000606194"/>
    </source>
</evidence>
<dbReference type="RefSeq" id="WP_190151449.1">
    <property type="nucleotide sequence ID" value="NZ_BMTL01000021.1"/>
</dbReference>
<evidence type="ECO:0000313" key="3">
    <source>
        <dbReference type="EMBL" id="GGS04246.1"/>
    </source>
</evidence>
<feature type="chain" id="PRO_5037173219" description="Secreted protein" evidence="2">
    <location>
        <begin position="34"/>
        <end position="218"/>
    </location>
</feature>
<evidence type="ECO:0000256" key="1">
    <source>
        <dbReference type="SAM" id="MobiDB-lite"/>
    </source>
</evidence>
<evidence type="ECO:0000256" key="2">
    <source>
        <dbReference type="SAM" id="SignalP"/>
    </source>
</evidence>
<organism evidence="3 4">
    <name type="scientific">Streptomyces humidus</name>
    <dbReference type="NCBI Taxonomy" id="52259"/>
    <lineage>
        <taxon>Bacteria</taxon>
        <taxon>Bacillati</taxon>
        <taxon>Actinomycetota</taxon>
        <taxon>Actinomycetes</taxon>
        <taxon>Kitasatosporales</taxon>
        <taxon>Streptomycetaceae</taxon>
        <taxon>Streptomyces</taxon>
    </lineage>
</organism>
<reference evidence="3" key="1">
    <citation type="journal article" date="2014" name="Int. J. Syst. Evol. Microbiol.">
        <title>Complete genome sequence of Corynebacterium casei LMG S-19264T (=DSM 44701T), isolated from a smear-ripened cheese.</title>
        <authorList>
            <consortium name="US DOE Joint Genome Institute (JGI-PGF)"/>
            <person name="Walter F."/>
            <person name="Albersmeier A."/>
            <person name="Kalinowski J."/>
            <person name="Ruckert C."/>
        </authorList>
    </citation>
    <scope>NUCLEOTIDE SEQUENCE</scope>
    <source>
        <strain evidence="3">JCM 4386</strain>
    </source>
</reference>
<evidence type="ECO:0008006" key="5">
    <source>
        <dbReference type="Google" id="ProtNLM"/>
    </source>
</evidence>
<dbReference type="EMBL" id="BMTL01000021">
    <property type="protein sequence ID" value="GGS04246.1"/>
    <property type="molecule type" value="Genomic_DNA"/>
</dbReference>
<feature type="signal peptide" evidence="2">
    <location>
        <begin position="1"/>
        <end position="33"/>
    </location>
</feature>
<keyword evidence="2" id="KW-0732">Signal</keyword>
<reference evidence="3" key="2">
    <citation type="submission" date="2020-09" db="EMBL/GenBank/DDBJ databases">
        <authorList>
            <person name="Sun Q."/>
            <person name="Ohkuma M."/>
        </authorList>
    </citation>
    <scope>NUCLEOTIDE SEQUENCE</scope>
    <source>
        <strain evidence="3">JCM 4386</strain>
    </source>
</reference>
<keyword evidence="4" id="KW-1185">Reference proteome</keyword>
<feature type="region of interest" description="Disordered" evidence="1">
    <location>
        <begin position="49"/>
        <end position="73"/>
    </location>
</feature>
<accession>A0A918FZH1</accession>